<dbReference type="GO" id="GO:0004660">
    <property type="term" value="F:protein farnesyltransferase activity"/>
    <property type="evidence" value="ECO:0007669"/>
    <property type="project" value="TreeGrafter"/>
</dbReference>
<evidence type="ECO:0000256" key="1">
    <source>
        <dbReference type="ARBA" id="ARBA00001947"/>
    </source>
</evidence>
<gene>
    <name evidence="9" type="ORF">Clacol_004873</name>
</gene>
<comment type="similarity">
    <text evidence="2">Belongs to the protein prenyltransferase subunit beta family.</text>
</comment>
<dbReference type="GO" id="GO:0046872">
    <property type="term" value="F:metal ion binding"/>
    <property type="evidence" value="ECO:0007669"/>
    <property type="project" value="UniProtKB-KW"/>
</dbReference>
<reference evidence="9" key="1">
    <citation type="submission" date="2021-10" db="EMBL/GenBank/DDBJ databases">
        <title>De novo Genome Assembly of Clathrus columnatus (Basidiomycota, Fungi) Using Illumina and Nanopore Sequence Data.</title>
        <authorList>
            <person name="Ogiso-Tanaka E."/>
            <person name="Itagaki H."/>
            <person name="Hosoya T."/>
            <person name="Hosaka K."/>
        </authorList>
    </citation>
    <scope>NUCLEOTIDE SEQUENCE</scope>
    <source>
        <strain evidence="9">MO-923</strain>
    </source>
</reference>
<sequence length="310" mass="34106">MNANLLSEQRVIEDGYRTETSLEQWLVEGSFLEALPSDPSKISVLKRNEHLNYLAKLLLEGLNKRCVVQDASQPWLTFWILLSFSLLGVLLDPGNKQRVINTILAMQHPDGGFGGGPKQAPHILPTYAAVCTLAIVGRPGKGGGWDEINRKGLYNFFLSLKQPDGSFHVMRDGEVGIRYKRGTYCLLAVSTMLNILTPTLVEGVPDFVREAHGGYTSCALASWVFLKPFWEGTSTPSIDVKKTIRWLTKLQGGGANMGGFRGRTNKLVDGCYSWWVGGCFALLPALGIQIDSVPKHLDSADDAVHDDESE</sequence>
<evidence type="ECO:0000256" key="4">
    <source>
        <dbReference type="ARBA" id="ARBA00022679"/>
    </source>
</evidence>
<dbReference type="Gene3D" id="1.50.10.20">
    <property type="match status" value="1"/>
</dbReference>
<keyword evidence="7" id="KW-0862">Zinc</keyword>
<dbReference type="GO" id="GO:0005965">
    <property type="term" value="C:protein farnesyltransferase complex"/>
    <property type="evidence" value="ECO:0007669"/>
    <property type="project" value="TreeGrafter"/>
</dbReference>
<evidence type="ECO:0000256" key="5">
    <source>
        <dbReference type="ARBA" id="ARBA00022723"/>
    </source>
</evidence>
<evidence type="ECO:0000256" key="6">
    <source>
        <dbReference type="ARBA" id="ARBA00022737"/>
    </source>
</evidence>
<keyword evidence="4" id="KW-0808">Transferase</keyword>
<dbReference type="SUPFAM" id="SSF48239">
    <property type="entry name" value="Terpenoid cyclases/Protein prenyltransferases"/>
    <property type="match status" value="1"/>
</dbReference>
<dbReference type="PANTHER" id="PTHR11774:SF6">
    <property type="entry name" value="PROTEIN FARNESYLTRANSFERASE SUBUNIT BETA"/>
    <property type="match status" value="1"/>
</dbReference>
<dbReference type="InterPro" id="IPR008930">
    <property type="entry name" value="Terpenoid_cyclase/PrenylTrfase"/>
</dbReference>
<keyword evidence="6" id="KW-0677">Repeat</keyword>
<proteinExistence type="inferred from homology"/>
<keyword evidence="5" id="KW-0479">Metal-binding</keyword>
<evidence type="ECO:0000313" key="10">
    <source>
        <dbReference type="Proteomes" id="UP001050691"/>
    </source>
</evidence>
<evidence type="ECO:0000259" key="8">
    <source>
        <dbReference type="Pfam" id="PF00432"/>
    </source>
</evidence>
<dbReference type="PANTHER" id="PTHR11774">
    <property type="entry name" value="GERANYLGERANYL TRANSFERASE TYPE BETA SUBUNIT"/>
    <property type="match status" value="1"/>
</dbReference>
<evidence type="ECO:0000256" key="7">
    <source>
        <dbReference type="ARBA" id="ARBA00022833"/>
    </source>
</evidence>
<comment type="cofactor">
    <cofactor evidence="1">
        <name>Zn(2+)</name>
        <dbReference type="ChEBI" id="CHEBI:29105"/>
    </cofactor>
</comment>
<dbReference type="EMBL" id="BPWL01000005">
    <property type="protein sequence ID" value="GJJ10646.1"/>
    <property type="molecule type" value="Genomic_DNA"/>
</dbReference>
<dbReference type="Pfam" id="PF00432">
    <property type="entry name" value="Prenyltrans"/>
    <property type="match status" value="1"/>
</dbReference>
<feature type="domain" description="Prenyltransferase alpha-alpha toroid" evidence="8">
    <location>
        <begin position="45"/>
        <end position="285"/>
    </location>
</feature>
<dbReference type="AlphaFoldDB" id="A0AAV5ACA0"/>
<dbReference type="Proteomes" id="UP001050691">
    <property type="component" value="Unassembled WGS sequence"/>
</dbReference>
<dbReference type="InterPro" id="IPR045089">
    <property type="entry name" value="PGGT1B-like"/>
</dbReference>
<comment type="caution">
    <text evidence="9">The sequence shown here is derived from an EMBL/GenBank/DDBJ whole genome shotgun (WGS) entry which is preliminary data.</text>
</comment>
<evidence type="ECO:0000313" key="9">
    <source>
        <dbReference type="EMBL" id="GJJ10646.1"/>
    </source>
</evidence>
<organism evidence="9 10">
    <name type="scientific">Clathrus columnatus</name>
    <dbReference type="NCBI Taxonomy" id="1419009"/>
    <lineage>
        <taxon>Eukaryota</taxon>
        <taxon>Fungi</taxon>
        <taxon>Dikarya</taxon>
        <taxon>Basidiomycota</taxon>
        <taxon>Agaricomycotina</taxon>
        <taxon>Agaricomycetes</taxon>
        <taxon>Phallomycetidae</taxon>
        <taxon>Phallales</taxon>
        <taxon>Clathraceae</taxon>
        <taxon>Clathrus</taxon>
    </lineage>
</organism>
<keyword evidence="3" id="KW-0637">Prenyltransferase</keyword>
<dbReference type="InterPro" id="IPR001330">
    <property type="entry name" value="Prenyltrans"/>
</dbReference>
<protein>
    <recommendedName>
        <fullName evidence="8">Prenyltransferase alpha-alpha toroid domain-containing protein</fullName>
    </recommendedName>
</protein>
<evidence type="ECO:0000256" key="2">
    <source>
        <dbReference type="ARBA" id="ARBA00010497"/>
    </source>
</evidence>
<keyword evidence="10" id="KW-1185">Reference proteome</keyword>
<name>A0AAV5ACA0_9AGAM</name>
<accession>A0AAV5ACA0</accession>
<evidence type="ECO:0000256" key="3">
    <source>
        <dbReference type="ARBA" id="ARBA00022602"/>
    </source>
</evidence>